<dbReference type="GO" id="GO:0019808">
    <property type="term" value="F:polyamine binding"/>
    <property type="evidence" value="ECO:0007669"/>
    <property type="project" value="InterPro"/>
</dbReference>
<keyword evidence="4" id="KW-0574">Periplasm</keyword>
<gene>
    <name evidence="5" type="ORF">OMM_03528</name>
</gene>
<evidence type="ECO:0000256" key="1">
    <source>
        <dbReference type="ARBA" id="ARBA00004418"/>
    </source>
</evidence>
<dbReference type="PANTHER" id="PTHR30222">
    <property type="entry name" value="SPERMIDINE/PUTRESCINE-BINDING PERIPLASMIC PROTEIN"/>
    <property type="match status" value="1"/>
</dbReference>
<accession>A0A1V1P5E6</accession>
<dbReference type="GO" id="GO:0042597">
    <property type="term" value="C:periplasmic space"/>
    <property type="evidence" value="ECO:0007669"/>
    <property type="project" value="UniProtKB-SubCell"/>
</dbReference>
<proteinExistence type="predicted"/>
<sequence>MKGNIMKFLFYYGLIFAIVSCNILFAEELTLRMLVWEPYLSGELPRQSFKKMVKEKFNVDLKLDIQYVSSDDEYFPALRDDKTDVIVLSHSTPKDERYQLMRLKLALPLNLKTIPDYKYVFSDLREADYCRHNGNVYCVPTARGPYGLIYNTKKFNKPPTSWNILWDPKYKGKYILGRDQYEQNVYLTALAMGYSKEKMYDYKTLNTPKFQEKLIQLARNAHSMWVGVEKPDDLTGMSLACAWGVAIPQLRERGEIWEIVRTREGTTAWMDNFMLSALLEKRPRLRKIAELWLNYTLTNEYQKYIVRHMGAEPVTTRVKEVLTPKEIEFLNLDDPDFASRYILWPTLDKRDRKGLKRLWDKAIGLRHNPSTR</sequence>
<dbReference type="InterPro" id="IPR001188">
    <property type="entry name" value="Sperm_putr-bd"/>
</dbReference>
<dbReference type="PRINTS" id="PR00909">
    <property type="entry name" value="SPERMDNBNDNG"/>
</dbReference>
<keyword evidence="2" id="KW-0813">Transport</keyword>
<comment type="caution">
    <text evidence="5">The sequence shown here is derived from an EMBL/GenBank/DDBJ whole genome shotgun (WGS) entry which is preliminary data.</text>
</comment>
<dbReference type="PROSITE" id="PS51257">
    <property type="entry name" value="PROKAR_LIPOPROTEIN"/>
    <property type="match status" value="1"/>
</dbReference>
<dbReference type="GO" id="GO:0015846">
    <property type="term" value="P:polyamine transport"/>
    <property type="evidence" value="ECO:0007669"/>
    <property type="project" value="InterPro"/>
</dbReference>
<name>A0A1V1P5E6_9BACT</name>
<dbReference type="Proteomes" id="UP000189670">
    <property type="component" value="Unassembled WGS sequence"/>
</dbReference>
<organism evidence="5 6">
    <name type="scientific">Candidatus Magnetoglobus multicellularis str. Araruama</name>
    <dbReference type="NCBI Taxonomy" id="890399"/>
    <lineage>
        <taxon>Bacteria</taxon>
        <taxon>Pseudomonadati</taxon>
        <taxon>Thermodesulfobacteriota</taxon>
        <taxon>Desulfobacteria</taxon>
        <taxon>Desulfobacterales</taxon>
        <taxon>Desulfobacteraceae</taxon>
        <taxon>Candidatus Magnetoglobus</taxon>
    </lineage>
</organism>
<evidence type="ECO:0000256" key="2">
    <source>
        <dbReference type="ARBA" id="ARBA00022448"/>
    </source>
</evidence>
<keyword evidence="3" id="KW-0732">Signal</keyword>
<evidence type="ECO:0000313" key="5">
    <source>
        <dbReference type="EMBL" id="ETR70040.1"/>
    </source>
</evidence>
<dbReference type="SUPFAM" id="SSF53850">
    <property type="entry name" value="Periplasmic binding protein-like II"/>
    <property type="match status" value="1"/>
</dbReference>
<reference evidence="6" key="1">
    <citation type="submission" date="2012-11" db="EMBL/GenBank/DDBJ databases">
        <authorList>
            <person name="Lucero-Rivera Y.E."/>
            <person name="Tovar-Ramirez D."/>
        </authorList>
    </citation>
    <scope>NUCLEOTIDE SEQUENCE [LARGE SCALE GENOMIC DNA]</scope>
    <source>
        <strain evidence="6">Araruama</strain>
    </source>
</reference>
<dbReference type="PANTHER" id="PTHR30222:SF17">
    <property type="entry name" value="SPERMIDINE_PUTRESCINE-BINDING PERIPLASMIC PROTEIN"/>
    <property type="match status" value="1"/>
</dbReference>
<evidence type="ECO:0000256" key="4">
    <source>
        <dbReference type="ARBA" id="ARBA00022764"/>
    </source>
</evidence>
<dbReference type="Gene3D" id="3.40.190.10">
    <property type="entry name" value="Periplasmic binding protein-like II"/>
    <property type="match status" value="2"/>
</dbReference>
<protein>
    <submittedName>
        <fullName evidence="5">Transport protein</fullName>
    </submittedName>
</protein>
<dbReference type="AlphaFoldDB" id="A0A1V1P5E6"/>
<dbReference type="Pfam" id="PF13343">
    <property type="entry name" value="SBP_bac_6"/>
    <property type="match status" value="1"/>
</dbReference>
<evidence type="ECO:0000256" key="3">
    <source>
        <dbReference type="ARBA" id="ARBA00022729"/>
    </source>
</evidence>
<evidence type="ECO:0000313" key="6">
    <source>
        <dbReference type="Proteomes" id="UP000189670"/>
    </source>
</evidence>
<comment type="subcellular location">
    <subcellularLocation>
        <location evidence="1">Periplasm</location>
    </subcellularLocation>
</comment>
<dbReference type="EMBL" id="ATBP01000502">
    <property type="protein sequence ID" value="ETR70040.1"/>
    <property type="molecule type" value="Genomic_DNA"/>
</dbReference>